<accession>A0AAU9U1K8</accession>
<evidence type="ECO:0000259" key="2">
    <source>
        <dbReference type="Pfam" id="PF10505"/>
    </source>
</evidence>
<dbReference type="InterPro" id="IPR019535">
    <property type="entry name" value="ICE2_C"/>
</dbReference>
<comment type="caution">
    <text evidence="3">The sequence shown here is derived from an EMBL/GenBank/DDBJ whole genome shotgun (WGS) entry which is preliminary data.</text>
</comment>
<keyword evidence="4" id="KW-1185">Reference proteome</keyword>
<evidence type="ECO:0000256" key="1">
    <source>
        <dbReference type="SAM" id="MobiDB-lite"/>
    </source>
</evidence>
<name>A0AAU9U1K8_EUPED</name>
<evidence type="ECO:0000313" key="3">
    <source>
        <dbReference type="EMBL" id="CAH2091620.1"/>
    </source>
</evidence>
<dbReference type="EMBL" id="CAKOGL010000011">
    <property type="protein sequence ID" value="CAH2091620.1"/>
    <property type="molecule type" value="Genomic_DNA"/>
</dbReference>
<feature type="domain" description="Little elongation complex subunit 2 C-terminal" evidence="2">
    <location>
        <begin position="481"/>
        <end position="621"/>
    </location>
</feature>
<protein>
    <recommendedName>
        <fullName evidence="2">Little elongation complex subunit 2 C-terminal domain-containing protein</fullName>
    </recommendedName>
</protein>
<organism evidence="3 4">
    <name type="scientific">Euphydryas editha</name>
    <name type="common">Edith's checkerspot</name>
    <dbReference type="NCBI Taxonomy" id="104508"/>
    <lineage>
        <taxon>Eukaryota</taxon>
        <taxon>Metazoa</taxon>
        <taxon>Ecdysozoa</taxon>
        <taxon>Arthropoda</taxon>
        <taxon>Hexapoda</taxon>
        <taxon>Insecta</taxon>
        <taxon>Pterygota</taxon>
        <taxon>Neoptera</taxon>
        <taxon>Endopterygota</taxon>
        <taxon>Lepidoptera</taxon>
        <taxon>Glossata</taxon>
        <taxon>Ditrysia</taxon>
        <taxon>Papilionoidea</taxon>
        <taxon>Nymphalidae</taxon>
        <taxon>Nymphalinae</taxon>
        <taxon>Euphydryas</taxon>
    </lineage>
</organism>
<dbReference type="AlphaFoldDB" id="A0AAU9U1K8"/>
<sequence>MEHIRQFDWCYSQPEAHFLRECDLANSVTEKILRNKFHDPLISSDSEEETPAINWDEIFTKKQNYNRQFRVYVPCFQTIQYPKLSALTGHQHYQLLRVICAQYPDVLDQVFIPRPTKLDYKVFEELKPIYEKEQKEYIEWAKSMWTSSHCIRALRPKPHIETVYEASFKIKAKEMESFPKMFDMAAQIPLESRNNMFDMILEKEIVNVDLEMLPQIECRPITKKLTVMRPCPVPEPCNKHPCRFILPTEKTVSILPFTEVQRELAQFAVDNGCQYVSSESAVKCLVELDRAWDVPVSVSAAFDPDGETTNVVVLGNEFSTNRESSLRRTYKAFRHLLQHTLIPPTEKYKLHYKDKNSQQNNQESNKRNLLSDMDLSSDDEENNLCIDDNSLNTEDNLDPPDSVMEIEHQTDTTETSEKQNKEIASDIEYYTCTCKDFLSVALPSRDSGLRFEPETGLVTRSIYLALYNISETIFERPPPRSFKKWRIRDRTTDEQFNIVIHCSHKVRDKSGEVILEPIPEYQLDLGASEQSKGKIRSLALSLYLRKNASLMNVRIDGATGEVATFEKSDIEELKVKQGDVVNDVSAALHSALAQLHGLLPGHYVLRHEPSHGNNALLYAAKCSARQLRLQWDAAADGDDADQLKTAPTLTTVLLPFHK</sequence>
<dbReference type="GO" id="GO:0008023">
    <property type="term" value="C:transcription elongation factor complex"/>
    <property type="evidence" value="ECO:0007669"/>
    <property type="project" value="InterPro"/>
</dbReference>
<evidence type="ECO:0000313" key="4">
    <source>
        <dbReference type="Proteomes" id="UP001153954"/>
    </source>
</evidence>
<reference evidence="3" key="1">
    <citation type="submission" date="2022-03" db="EMBL/GenBank/DDBJ databases">
        <authorList>
            <person name="Tunstrom K."/>
        </authorList>
    </citation>
    <scope>NUCLEOTIDE SEQUENCE</scope>
</reference>
<gene>
    <name evidence="3" type="ORF">EEDITHA_LOCUS7468</name>
</gene>
<feature type="region of interest" description="Disordered" evidence="1">
    <location>
        <begin position="381"/>
        <end position="403"/>
    </location>
</feature>
<proteinExistence type="predicted"/>
<dbReference type="Proteomes" id="UP001153954">
    <property type="component" value="Unassembled WGS sequence"/>
</dbReference>
<dbReference type="Pfam" id="PF10505">
    <property type="entry name" value="NARG2_C"/>
    <property type="match status" value="1"/>
</dbReference>